<proteinExistence type="predicted"/>
<dbReference type="EMBL" id="FZMO01000293">
    <property type="protein sequence ID" value="SNQ49695.1"/>
    <property type="molecule type" value="Genomic_DNA"/>
</dbReference>
<dbReference type="Proteomes" id="UP000234331">
    <property type="component" value="Unassembled WGS sequence"/>
</dbReference>
<reference evidence="1 2" key="1">
    <citation type="submission" date="2017-06" db="EMBL/GenBank/DDBJ databases">
        <authorList>
            <person name="Kim H.J."/>
            <person name="Triplett B.A."/>
        </authorList>
    </citation>
    <scope>NUCLEOTIDE SEQUENCE [LARGE SCALE GENOMIC DNA]</scope>
    <source>
        <strain evidence="1">FRACA_ARgP5</strain>
    </source>
</reference>
<evidence type="ECO:0000313" key="1">
    <source>
        <dbReference type="EMBL" id="SNQ49695.1"/>
    </source>
</evidence>
<evidence type="ECO:0000313" key="2">
    <source>
        <dbReference type="Proteomes" id="UP000234331"/>
    </source>
</evidence>
<name>A0A2I2KVK6_9ACTN</name>
<dbReference type="InterPro" id="IPR029013">
    <property type="entry name" value="HP0062-like_sf"/>
</dbReference>
<keyword evidence="2" id="KW-1185">Reference proteome</keyword>
<dbReference type="SUPFAM" id="SSF158414">
    <property type="entry name" value="HP0062-like"/>
    <property type="match status" value="1"/>
</dbReference>
<accession>A0A2I2KVK6</accession>
<protein>
    <recommendedName>
        <fullName evidence="3">WXG100 family type VII secretion target</fullName>
    </recommendedName>
</protein>
<gene>
    <name evidence="1" type="ORF">FRACA_3620003</name>
</gene>
<dbReference type="AlphaFoldDB" id="A0A2I2KVK6"/>
<sequence length="91" mass="10303">MFRMSGVHADPEELRDFATHIGRFGTTVGDEIKGLRTHFDGLDWRDAQQARFATEVEEVTGRFRDFLVTANEIATKLLGKAGPLDEYLRGF</sequence>
<dbReference type="Gene3D" id="1.10.287.850">
    <property type="entry name" value="HP0062-like domain"/>
    <property type="match status" value="1"/>
</dbReference>
<evidence type="ECO:0008006" key="3">
    <source>
        <dbReference type="Google" id="ProtNLM"/>
    </source>
</evidence>
<organism evidence="1 2">
    <name type="scientific">Frankia canadensis</name>
    <dbReference type="NCBI Taxonomy" id="1836972"/>
    <lineage>
        <taxon>Bacteria</taxon>
        <taxon>Bacillati</taxon>
        <taxon>Actinomycetota</taxon>
        <taxon>Actinomycetes</taxon>
        <taxon>Frankiales</taxon>
        <taxon>Frankiaceae</taxon>
        <taxon>Frankia</taxon>
    </lineage>
</organism>